<sequence>MLSYRRLSTFFIVYKGVHRRLSPICWCFPALFCFFFINLHLVCSFCTIRVPWVFRIRMSLSEITEEKDDDEIGLFADPEAQKERIRRIIEYQKSLHQSSSSLSSLSSSSASCSSFSSARRSSSLFGLMKVGNTSLSRLFDMEHTSLGNHFEDFSGSSIVKPILLWGSDTDNENETRHPWESIKQLRPIKGSRIGDGQDKFASDGSFLGGDYGFRDRDVTIGARRLTKTKSFRRLPGFGLWRCKGFRFRLKLRRLRIAFSRRKC</sequence>
<feature type="transmembrane region" description="Helical" evidence="1">
    <location>
        <begin position="21"/>
        <end position="41"/>
    </location>
</feature>
<keyword evidence="1" id="KW-0812">Transmembrane</keyword>
<evidence type="ECO:0000256" key="1">
    <source>
        <dbReference type="SAM" id="Phobius"/>
    </source>
</evidence>
<evidence type="ECO:0000313" key="3">
    <source>
        <dbReference type="Proteomes" id="UP000327157"/>
    </source>
</evidence>
<gene>
    <name evidence="2" type="ORF">D8674_024146</name>
</gene>
<reference evidence="3" key="2">
    <citation type="submission" date="2019-10" db="EMBL/GenBank/DDBJ databases">
        <title>A de novo genome assembly of a pear dwarfing rootstock.</title>
        <authorList>
            <person name="Wang F."/>
            <person name="Wang J."/>
            <person name="Li S."/>
            <person name="Zhang Y."/>
            <person name="Fang M."/>
            <person name="Ma L."/>
            <person name="Zhao Y."/>
            <person name="Jiang S."/>
        </authorList>
    </citation>
    <scope>NUCLEOTIDE SEQUENCE [LARGE SCALE GENOMIC DNA]</scope>
</reference>
<proteinExistence type="predicted"/>
<reference evidence="2 3" key="3">
    <citation type="submission" date="2019-11" db="EMBL/GenBank/DDBJ databases">
        <title>A de novo genome assembly of a pear dwarfing rootstock.</title>
        <authorList>
            <person name="Wang F."/>
            <person name="Wang J."/>
            <person name="Li S."/>
            <person name="Zhang Y."/>
            <person name="Fang M."/>
            <person name="Ma L."/>
            <person name="Zhao Y."/>
            <person name="Jiang S."/>
        </authorList>
    </citation>
    <scope>NUCLEOTIDE SEQUENCE [LARGE SCALE GENOMIC DNA]</scope>
    <source>
        <strain evidence="2">S2</strain>
        <tissue evidence="2">Leaf</tissue>
    </source>
</reference>
<name>A0A5N5HFM8_9ROSA</name>
<evidence type="ECO:0000313" key="2">
    <source>
        <dbReference type="EMBL" id="KAB2621964.1"/>
    </source>
</evidence>
<dbReference type="AlphaFoldDB" id="A0A5N5HFM8"/>
<reference evidence="2 3" key="1">
    <citation type="submission" date="2019-09" db="EMBL/GenBank/DDBJ databases">
        <authorList>
            <person name="Ou C."/>
        </authorList>
    </citation>
    <scope>NUCLEOTIDE SEQUENCE [LARGE SCALE GENOMIC DNA]</scope>
    <source>
        <strain evidence="2">S2</strain>
        <tissue evidence="2">Leaf</tissue>
    </source>
</reference>
<dbReference type="OrthoDB" id="1703537at2759"/>
<organism evidence="2 3">
    <name type="scientific">Pyrus ussuriensis x Pyrus communis</name>
    <dbReference type="NCBI Taxonomy" id="2448454"/>
    <lineage>
        <taxon>Eukaryota</taxon>
        <taxon>Viridiplantae</taxon>
        <taxon>Streptophyta</taxon>
        <taxon>Embryophyta</taxon>
        <taxon>Tracheophyta</taxon>
        <taxon>Spermatophyta</taxon>
        <taxon>Magnoliopsida</taxon>
        <taxon>eudicotyledons</taxon>
        <taxon>Gunneridae</taxon>
        <taxon>Pentapetalae</taxon>
        <taxon>rosids</taxon>
        <taxon>fabids</taxon>
        <taxon>Rosales</taxon>
        <taxon>Rosaceae</taxon>
        <taxon>Amygdaloideae</taxon>
        <taxon>Maleae</taxon>
        <taxon>Pyrus</taxon>
    </lineage>
</organism>
<protein>
    <submittedName>
        <fullName evidence="2">Uncharacterized protein</fullName>
    </submittedName>
</protein>
<dbReference type="EMBL" id="SMOL01000231">
    <property type="protein sequence ID" value="KAB2621964.1"/>
    <property type="molecule type" value="Genomic_DNA"/>
</dbReference>
<comment type="caution">
    <text evidence="2">The sequence shown here is derived from an EMBL/GenBank/DDBJ whole genome shotgun (WGS) entry which is preliminary data.</text>
</comment>
<keyword evidence="1" id="KW-1133">Transmembrane helix</keyword>
<dbReference type="Proteomes" id="UP000327157">
    <property type="component" value="Chromosome 4"/>
</dbReference>
<keyword evidence="1" id="KW-0472">Membrane</keyword>
<keyword evidence="3" id="KW-1185">Reference proteome</keyword>
<accession>A0A5N5HFM8</accession>